<dbReference type="AlphaFoldDB" id="A0A1T4NHM5"/>
<gene>
    <name evidence="1" type="ORF">SAMN02745885_00909</name>
</gene>
<reference evidence="2" key="1">
    <citation type="submission" date="2017-02" db="EMBL/GenBank/DDBJ databases">
        <authorList>
            <person name="Varghese N."/>
            <person name="Submissions S."/>
        </authorList>
    </citation>
    <scope>NUCLEOTIDE SEQUENCE [LARGE SCALE GENOMIC DNA]</scope>
    <source>
        <strain evidence="2">DSM 16521</strain>
    </source>
</reference>
<dbReference type="Proteomes" id="UP000189933">
    <property type="component" value="Unassembled WGS sequence"/>
</dbReference>
<evidence type="ECO:0000313" key="2">
    <source>
        <dbReference type="Proteomes" id="UP000189933"/>
    </source>
</evidence>
<name>A0A1T4NHM5_9FIRM</name>
<sequence>MYLRHLKRLGLLPFYFSLLPEHKQLLLSYGFADPVYTQTLRRPCQFLWVTAANALPHGHWDFCEFILHFAWQLAEKQGLQADLAHIHANLAQLYSDQVLTKQKAVEKCLFHCQQVLKTGYFTRWAQQLLEEMSQLY</sequence>
<keyword evidence="2" id="KW-1185">Reference proteome</keyword>
<dbReference type="RefSeq" id="WP_078665006.1">
    <property type="nucleotide sequence ID" value="NZ_FUXM01000007.1"/>
</dbReference>
<dbReference type="OrthoDB" id="9988019at2"/>
<accession>A0A1T4NHM5</accession>
<dbReference type="EMBL" id="FUXM01000007">
    <property type="protein sequence ID" value="SJZ78645.1"/>
    <property type="molecule type" value="Genomic_DNA"/>
</dbReference>
<evidence type="ECO:0000313" key="1">
    <source>
        <dbReference type="EMBL" id="SJZ78645.1"/>
    </source>
</evidence>
<proteinExistence type="predicted"/>
<protein>
    <submittedName>
        <fullName evidence="1">Uncharacterized protein</fullName>
    </submittedName>
</protein>
<organism evidence="1 2">
    <name type="scientific">Carboxydocella sporoproducens DSM 16521</name>
    <dbReference type="NCBI Taxonomy" id="1121270"/>
    <lineage>
        <taxon>Bacteria</taxon>
        <taxon>Bacillati</taxon>
        <taxon>Bacillota</taxon>
        <taxon>Clostridia</taxon>
        <taxon>Eubacteriales</taxon>
        <taxon>Clostridiales Family XVI. Incertae Sedis</taxon>
        <taxon>Carboxydocella</taxon>
    </lineage>
</organism>